<sequence>MRPSWETIETAIRRLDRRTHPILILWPTEDEACHEYDQFCERFEVSGGDGVYWLAGTHGGYLQRRFQDPAGGDRDVEIYGPLIEQGFGDRERHICRDVELVVRAARYYAERGGFDPSVPWEVGRRAYLCQRCGAPTLAREDDPQREVCYRCLTPVERKAKFG</sequence>
<proteinExistence type="predicted"/>
<gene>
    <name evidence="1" type="ORF">C1280_11890</name>
</gene>
<dbReference type="OrthoDB" id="9005521at2"/>
<dbReference type="AlphaFoldDB" id="A0A2Z3H1M5"/>
<accession>A0A2Z3H1M5</accession>
<keyword evidence="2" id="KW-1185">Reference proteome</keyword>
<protein>
    <submittedName>
        <fullName evidence="1">Uncharacterized protein</fullName>
    </submittedName>
</protein>
<dbReference type="EMBL" id="CP025958">
    <property type="protein sequence ID" value="AWM37627.1"/>
    <property type="molecule type" value="Genomic_DNA"/>
</dbReference>
<reference evidence="1 2" key="1">
    <citation type="submission" date="2018-01" db="EMBL/GenBank/DDBJ databases">
        <title>G. obscuriglobus.</title>
        <authorList>
            <person name="Franke J."/>
            <person name="Blomberg W."/>
            <person name="Selmecki A."/>
        </authorList>
    </citation>
    <scope>NUCLEOTIDE SEQUENCE [LARGE SCALE GENOMIC DNA]</scope>
    <source>
        <strain evidence="1 2">DSM 5831</strain>
    </source>
</reference>
<dbReference type="Proteomes" id="UP000245802">
    <property type="component" value="Chromosome"/>
</dbReference>
<organism evidence="1 2">
    <name type="scientific">Gemmata obscuriglobus</name>
    <dbReference type="NCBI Taxonomy" id="114"/>
    <lineage>
        <taxon>Bacteria</taxon>
        <taxon>Pseudomonadati</taxon>
        <taxon>Planctomycetota</taxon>
        <taxon>Planctomycetia</taxon>
        <taxon>Gemmatales</taxon>
        <taxon>Gemmataceae</taxon>
        <taxon>Gemmata</taxon>
    </lineage>
</organism>
<name>A0A2Z3H1M5_9BACT</name>
<evidence type="ECO:0000313" key="1">
    <source>
        <dbReference type="EMBL" id="AWM37627.1"/>
    </source>
</evidence>
<dbReference type="KEGG" id="gog:C1280_11890"/>
<evidence type="ECO:0000313" key="2">
    <source>
        <dbReference type="Proteomes" id="UP000245802"/>
    </source>
</evidence>